<evidence type="ECO:0000256" key="3">
    <source>
        <dbReference type="ARBA" id="ARBA00022729"/>
    </source>
</evidence>
<evidence type="ECO:0000256" key="2">
    <source>
        <dbReference type="ARBA" id="ARBA00022525"/>
    </source>
</evidence>
<feature type="domain" description="Gram-positive cocci surface proteins LPxTG" evidence="6">
    <location>
        <begin position="2376"/>
        <end position="2409"/>
    </location>
</feature>
<dbReference type="Pfam" id="PF00746">
    <property type="entry name" value="Gram_pos_anchor"/>
    <property type="match status" value="1"/>
</dbReference>
<dbReference type="Gene3D" id="2.60.40.740">
    <property type="match status" value="4"/>
</dbReference>
<feature type="region of interest" description="Disordered" evidence="5">
    <location>
        <begin position="2293"/>
        <end position="2345"/>
    </location>
</feature>
<dbReference type="Pfam" id="PF18652">
    <property type="entry name" value="Adhesin_P1_N"/>
    <property type="match status" value="1"/>
</dbReference>
<dbReference type="Pfam" id="PF16364">
    <property type="entry name" value="Antigen_C"/>
    <property type="match status" value="1"/>
</dbReference>
<feature type="region of interest" description="Disordered" evidence="5">
    <location>
        <begin position="2364"/>
        <end position="2384"/>
    </location>
</feature>
<dbReference type="EMBL" id="CP006603">
    <property type="protein sequence ID" value="AGR65084.1"/>
    <property type="molecule type" value="Genomic_DNA"/>
</dbReference>
<name>S5NE64_LIMRT</name>
<feature type="region of interest" description="Disordered" evidence="5">
    <location>
        <begin position="488"/>
        <end position="510"/>
    </location>
</feature>
<sequence length="2409" mass="263369">MIVKEKQNLKPITHTTRHYKLYKDGKHLVTAGIASLSVIGVMAVSSEITVHADTNNNAKGAQQTATGGNAVTATTSGTSGQASTITQPVNVDHSQLNNAVDQARQAGLTVNQKPTTTQTVSQDQVDVAKQNIQNDETKQAQQIQTITRQHQTEVSNVNNFNGSKGDTSQLDAKVQEAQSVPGLTVVHDQDQTTVKKASDTQGIQEAVNNATQSNNDQAQSIQNAIDTQKRNNAEFDQASQKYQAQLKKYQDTLSTSQTIVPDQIIQGLKFQKNSNAQMKVEDLQPNQGTAGDGRWYSNNINGDFLRAIYTNINGAQYTDMNGNVHNINKMIVTYSNLILGPRFRGMKAWFRPATGTGWGDVDSFYIKSVNATYQFYDGQGNLINFAPGTAWLFLSSLTRWANNNDGNLMVDPSQDHVEAVKAINGSKLYNLPEGKAVVHNDGNAYEDATIYTQRIPYHPVGDGDNGYDHDGGAVIASVSNGMTLQWNLQQNYDPNNGKDKADSPSFTGSHEDAKDGGWYYFSIKNNTLNGISMIPPTRKTTEVHYHYNTVNVLPSTIGDIPVSYQLHDLNVNTTPTKNWVNGIQNVNNKVGINDDIVHARVDMNYLKPSQIDGGLTSLKVSDNYSKYANDVDYAGAQVYENEELATGNYDITNNGQQVTATRKNPESANGGKVSLVIDFKIKPGVKTGTTFENSGSGTINDQTVPTNDAQIKTYEQQTVKHWMDGNKIVDDKTEINGDIVTTQVHMSLPDQSTLIAPLSYVSVDDNYTDFANKVQFLGYQVWESGRNATDQYNVTNENGHLTAVRKNASAAPAGEVVLIGTFKINDNVPNNTRLVNRGSGRLNNHTVDTNTPAVLTFTQDVNKHWVENGATVDTKTYLADDVATTNITTTLPNPSSLAHPLTYLSIDDDYTDFMDKAKLQRYEVWEGNRLATEDYTVTDYNGHLTARRNDPSKAPGGTLRLVAVWKINDNVPSGTELHNTGSSRINNHTVEANKPYVVVYTQTADKHWVDGSQNVVVDGKKYVDGDDVTGLVTMSSPNPSDLAKPLSNVIIRDNYTKFMNDVDYVTASVLENDKDASGEYNIVNENGVVTATRKNAASTPGGKIQLRVIWTTHKDLPTGTELINSGSGTINNKTVTTPDRTIYTFYNTSDKHWVENHRKVDGLTQINDDLIHAEISTALPDPNQLAKKLGVIQLVDDWSDFKDKAKVTSYRVTENDKDATDQYNVVVDNNGFVTATRKDASTAPGGTAKLLVDWKINHDVASGTKLHNTGYTLVNKSKVKVPTVDTVTFTPKTDKHWIEGNTNVDDHTYVSGDEVHGNVSMTLPYPNTLAKSLSKVIVIDDYRDFMDKVTYDGANVYEGDKDVTALYDVVNKDGIVTATRKNAAEAPGGVVYLKPNWKLNTSLPNGTVLTNKGSGQINNDLVPTPDRKIYVFTQTATKHWKAGSQNVDSKTVINDDVIHSEISMTLPEPSTLATPLTDVEIEDDYTNFSSHVGLPTVTLYENGNDVSDQYNVTLNSDHSKVTAVRKDASTTPGGTLTMAISWKINHDTASGTTFTNKGIGTINHNSVKTNQPDVKTYTPQTDKHWTNAKDQDVDNKVFIAGDSVNSKVSMTLPEPSQLAEKLKKVQVIDNYADFANKVDLKGYSVTENGKNVPDQYAIEVTKDHQIIATRKDASTAPGGIVILHAQWTLHKDVTTGTVLTNKGSGQINNDLVPTPDRQIKTYTQDTDKHWINNGGQVVDGKIAINDGIVTARVDMTLPKASTLGSDIHKIQLTDDFSKFAKDVDIQGVHVYEGDKDVKSEYDISIDPTGKVVATRKDPSKVNNHQGELPVTMQAVMNAKDSLDTNNLTTKVSGNLNNNLFASRAALFNSSFIQTHVASADGKINSQVDMQLPESNEGVNKVAVTDDYTNFSKYAQAKAVHVYEDGKEATANYTVKDDGAGHVTATRNNTENLNGGQVSMKVDYKIKGDIPNGTVLENHGSGTINDETIPTNTPSITTFTQAAEKHWTENDQIVDGRVVVDGSTAHAKVTTTLPDPSQLTDPLTNVSIKDDYSKFAKEVDLKDVQVLENGKLATDEYKLEKNDGSVVATRKDPAKTPGGNAQLLLTFDVHKDVPSGTKLENAGSSTINNHTVKTNTPYIETYLPNPTKDVVISVDNQKSLNGQKIKLNQRFDYKLVGATLPANVTSLTEYGFHDDYDQIHDQYNAGYTVLLNKDIMLKDGTVLKKNTDVTKYTTQVVDPENGKVDIEFDKDFLNKVDVAKSSFGATAYLKMKRVKSGTVHNKYTNTINNVEFTSNEVTTTTEEPKKPETPQKPQTPEKTATPKTPESPKAPSTPVKETPQTPTQVATPIQTPVAPVMAAVTPAPIQQAAQQPTQQELPQTGNDENAGAVAGFAGMLLAIGAWSLKKKRHA</sequence>
<dbReference type="NCBIfam" id="TIGR03715">
    <property type="entry name" value="KxYKxGKxW"/>
    <property type="match status" value="1"/>
</dbReference>
<proteinExistence type="predicted"/>
<evidence type="ECO:0000256" key="4">
    <source>
        <dbReference type="ARBA" id="ARBA00023088"/>
    </source>
</evidence>
<feature type="region of interest" description="Disordered" evidence="5">
    <location>
        <begin position="59"/>
        <end position="81"/>
    </location>
</feature>
<evidence type="ECO:0000259" key="6">
    <source>
        <dbReference type="PROSITE" id="PS50847"/>
    </source>
</evidence>
<evidence type="ECO:0000313" key="7">
    <source>
        <dbReference type="EMBL" id="AGR65084.1"/>
    </source>
</evidence>
<dbReference type="InterPro" id="IPR019931">
    <property type="entry name" value="LPXTG_anchor"/>
</dbReference>
<reference evidence="7 8" key="1">
    <citation type="journal article" date="2014" name="Genome Announc.">
        <title>Complete Genome Sequences of Lactobacillus johnsonii Strain N6.2 and Lactobacillus reuteri Strain TD1.</title>
        <authorList>
            <person name="Leonard M.T."/>
            <person name="Valladares R.B."/>
            <person name="Ardissone A."/>
            <person name="Gonzalez C.F."/>
            <person name="Lorca G.L."/>
            <person name="Triplett E.W."/>
        </authorList>
    </citation>
    <scope>NUCLEOTIDE SEQUENCE [LARGE SCALE GENOMIC DNA]</scope>
    <source>
        <strain evidence="7 8">TD1</strain>
    </source>
</reference>
<evidence type="ECO:0000256" key="1">
    <source>
        <dbReference type="ARBA" id="ARBA00022512"/>
    </source>
</evidence>
<dbReference type="NCBIfam" id="TIGR01167">
    <property type="entry name" value="LPXTG_anchor"/>
    <property type="match status" value="1"/>
</dbReference>
<dbReference type="RefSeq" id="WP_020843028.1">
    <property type="nucleotide sequence ID" value="NC_021872.1"/>
</dbReference>
<dbReference type="Proteomes" id="UP000015085">
    <property type="component" value="Chromosome"/>
</dbReference>
<dbReference type="PATRIC" id="fig|1358027.3.peg.741"/>
<feature type="compositionally biased region" description="Low complexity" evidence="5">
    <location>
        <begin position="2310"/>
        <end position="2333"/>
    </location>
</feature>
<dbReference type="InterPro" id="IPR032300">
    <property type="entry name" value="Antigen_C"/>
</dbReference>
<keyword evidence="3" id="KW-0732">Signal</keyword>
<feature type="compositionally biased region" description="Low complexity" evidence="5">
    <location>
        <begin position="60"/>
        <end position="81"/>
    </location>
</feature>
<keyword evidence="1" id="KW-0134">Cell wall</keyword>
<dbReference type="SUPFAM" id="SSF74914">
    <property type="entry name" value="V-region of surface antigen I/II (SA I/II, PAC)"/>
    <property type="match status" value="1"/>
</dbReference>
<keyword evidence="4" id="KW-0572">Peptidoglycan-anchor</keyword>
<keyword evidence="2" id="KW-0964">Secreted</keyword>
<dbReference type="InterPro" id="IPR022263">
    <property type="entry name" value="KxYKxGKxW"/>
</dbReference>
<feature type="compositionally biased region" description="Low complexity" evidence="5">
    <location>
        <begin position="2364"/>
        <end position="2379"/>
    </location>
</feature>
<evidence type="ECO:0000313" key="8">
    <source>
        <dbReference type="Proteomes" id="UP000015085"/>
    </source>
</evidence>
<accession>S5NE64</accession>
<gene>
    <name evidence="7" type="ORF">N134_03930</name>
</gene>
<dbReference type="InterPro" id="IPR041324">
    <property type="entry name" value="AgI/II_N"/>
</dbReference>
<dbReference type="HOGENOM" id="CLU_229196_0_0_9"/>
<evidence type="ECO:0000256" key="5">
    <source>
        <dbReference type="SAM" id="MobiDB-lite"/>
    </source>
</evidence>
<protein>
    <recommendedName>
        <fullName evidence="6">Gram-positive cocci surface proteins LPxTG domain-containing protein</fullName>
    </recommendedName>
</protein>
<dbReference type="Pfam" id="PF19258">
    <property type="entry name" value="KxYKxGKxW_sig"/>
    <property type="match status" value="1"/>
</dbReference>
<dbReference type="KEGG" id="lrr:N134_03930"/>
<dbReference type="PROSITE" id="PS50847">
    <property type="entry name" value="GRAM_POS_ANCHORING"/>
    <property type="match status" value="1"/>
</dbReference>
<organism evidence="7 8">
    <name type="scientific">Limosilactobacillus reuteri TD1</name>
    <dbReference type="NCBI Taxonomy" id="1358027"/>
    <lineage>
        <taxon>Bacteria</taxon>
        <taxon>Bacillati</taxon>
        <taxon>Bacillota</taxon>
        <taxon>Bacilli</taxon>
        <taxon>Lactobacillales</taxon>
        <taxon>Lactobacillaceae</taxon>
        <taxon>Limosilactobacillus</taxon>
    </lineage>
</organism>
<dbReference type="InterPro" id="IPR036234">
    <property type="entry name" value="SA_I/II_PAC_V_sf"/>
</dbReference>